<feature type="compositionally biased region" description="Basic and acidic residues" evidence="2">
    <location>
        <begin position="339"/>
        <end position="361"/>
    </location>
</feature>
<dbReference type="AlphaFoldDB" id="A0A1V9Z1H7"/>
<feature type="region of interest" description="Disordered" evidence="2">
    <location>
        <begin position="483"/>
        <end position="635"/>
    </location>
</feature>
<feature type="region of interest" description="Disordered" evidence="2">
    <location>
        <begin position="315"/>
        <end position="372"/>
    </location>
</feature>
<dbReference type="OrthoDB" id="77053at2759"/>
<gene>
    <name evidence="3" type="ORF">ACHHYP_04284</name>
</gene>
<comment type="caution">
    <text evidence="3">The sequence shown here is derived from an EMBL/GenBank/DDBJ whole genome shotgun (WGS) entry which is preliminary data.</text>
</comment>
<dbReference type="EMBL" id="JNBR01000497">
    <property type="protein sequence ID" value="OQR91869.1"/>
    <property type="molecule type" value="Genomic_DNA"/>
</dbReference>
<feature type="compositionally biased region" description="Acidic residues" evidence="2">
    <location>
        <begin position="319"/>
        <end position="337"/>
    </location>
</feature>
<dbReference type="Proteomes" id="UP000243579">
    <property type="component" value="Unassembled WGS sequence"/>
</dbReference>
<accession>A0A1V9Z1H7</accession>
<evidence type="ECO:0000313" key="4">
    <source>
        <dbReference type="Proteomes" id="UP000243579"/>
    </source>
</evidence>
<keyword evidence="4" id="KW-1185">Reference proteome</keyword>
<proteinExistence type="predicted"/>
<protein>
    <submittedName>
        <fullName evidence="3">Uncharacterized protein</fullName>
    </submittedName>
</protein>
<feature type="compositionally biased region" description="Basic and acidic residues" evidence="2">
    <location>
        <begin position="583"/>
        <end position="596"/>
    </location>
</feature>
<feature type="compositionally biased region" description="Polar residues" evidence="2">
    <location>
        <begin position="598"/>
        <end position="635"/>
    </location>
</feature>
<feature type="compositionally biased region" description="Basic and acidic residues" evidence="2">
    <location>
        <begin position="483"/>
        <end position="494"/>
    </location>
</feature>
<name>A0A1V9Z1H7_ACHHY</name>
<feature type="region of interest" description="Disordered" evidence="2">
    <location>
        <begin position="49"/>
        <end position="69"/>
    </location>
</feature>
<keyword evidence="1" id="KW-0175">Coiled coil</keyword>
<feature type="coiled-coil region" evidence="1">
    <location>
        <begin position="116"/>
        <end position="143"/>
    </location>
</feature>
<sequence>MDDEIWSRTLEHIPGVAGLNKSEVRKDVKEVEHLLEEYRNSVNHVWKDPTKELDLDPAAPAPEETEDAASLQRRRQQHLANLYLNKSMPTKKRSRGREVMSAEEIIETLPVCRRAVRLTQAELMALKRERLELEDNYLRLRTTFIHELELMMKEEKDQERVMLRVRQKVSQAASRLLSAKRRNTAMQDVITELEARGDTIYKLEHEVSRLRSVLAHHQLTAPMKVPGDEFTVGDLVLCTSTREPAVILALDVDTKQATIQTQKDSPSDVAVDEIQHAPEAEIFFTPDEAALKATYFEKAGEWITAETALRELIDKGTFDEDDDLDDDDEESDADQPEAETTRPKGETKGKKQDDDEADPPRKRAKTSAAVPAVPKRKSLLQFKGSRLPATPFEMPLLISPLGELPGFTIAAAPEGDAANTQWLGASLPQDLVDWENDRLEMMKMKGEIERLKFQLRQSEVQKKDAQHHVSVQLESINKLVSQLEKEREAAKDKSGAALKKGQKKRERRDSLSDPVPSSPVKAAVDEPAETAVSKDESDIDGDENENDGSPDEVVPRRTTRSGKLNPAKPEPTSDKVAAAKRGRKDDVREEPRDKQPTTRRASTRNNNPRTNKSPNGSKSETSTETNGARRSSGRS</sequence>
<reference evidence="3 4" key="1">
    <citation type="journal article" date="2014" name="Genome Biol. Evol.">
        <title>The secreted proteins of Achlya hypogyna and Thraustotheca clavata identify the ancestral oomycete secretome and reveal gene acquisitions by horizontal gene transfer.</title>
        <authorList>
            <person name="Misner I."/>
            <person name="Blouin N."/>
            <person name="Leonard G."/>
            <person name="Richards T.A."/>
            <person name="Lane C.E."/>
        </authorList>
    </citation>
    <scope>NUCLEOTIDE SEQUENCE [LARGE SCALE GENOMIC DNA]</scope>
    <source>
        <strain evidence="3 4">ATCC 48635</strain>
    </source>
</reference>
<feature type="compositionally biased region" description="Acidic residues" evidence="2">
    <location>
        <begin position="537"/>
        <end position="550"/>
    </location>
</feature>
<evidence type="ECO:0000313" key="3">
    <source>
        <dbReference type="EMBL" id="OQR91869.1"/>
    </source>
</evidence>
<organism evidence="3 4">
    <name type="scientific">Achlya hypogyna</name>
    <name type="common">Oomycete</name>
    <name type="synonym">Protoachlya hypogyna</name>
    <dbReference type="NCBI Taxonomy" id="1202772"/>
    <lineage>
        <taxon>Eukaryota</taxon>
        <taxon>Sar</taxon>
        <taxon>Stramenopiles</taxon>
        <taxon>Oomycota</taxon>
        <taxon>Saprolegniomycetes</taxon>
        <taxon>Saprolegniales</taxon>
        <taxon>Achlyaceae</taxon>
        <taxon>Achlya</taxon>
    </lineage>
</organism>
<evidence type="ECO:0000256" key="2">
    <source>
        <dbReference type="SAM" id="MobiDB-lite"/>
    </source>
</evidence>
<evidence type="ECO:0000256" key="1">
    <source>
        <dbReference type="SAM" id="Coils"/>
    </source>
</evidence>